<gene>
    <name evidence="1" type="ORF">H9631_16310</name>
</gene>
<dbReference type="InterPro" id="IPR058600">
    <property type="entry name" value="YhjD-like"/>
</dbReference>
<keyword evidence="2" id="KW-1185">Reference proteome</keyword>
<dbReference type="Proteomes" id="UP000648182">
    <property type="component" value="Unassembled WGS sequence"/>
</dbReference>
<dbReference type="Pfam" id="PF26325">
    <property type="entry name" value="YhjD"/>
    <property type="match status" value="1"/>
</dbReference>
<evidence type="ECO:0000313" key="2">
    <source>
        <dbReference type="Proteomes" id="UP000648182"/>
    </source>
</evidence>
<name>A0ABR8VPF3_9BACI</name>
<dbReference type="EMBL" id="JACSPV010000035">
    <property type="protein sequence ID" value="MBD8006644.1"/>
    <property type="molecule type" value="Genomic_DNA"/>
</dbReference>
<reference evidence="1 2" key="1">
    <citation type="submission" date="2020-08" db="EMBL/GenBank/DDBJ databases">
        <title>A Genomic Blueprint of the Chicken Gut Microbiome.</title>
        <authorList>
            <person name="Gilroy R."/>
            <person name="Ravi A."/>
            <person name="Getino M."/>
            <person name="Pursley I."/>
            <person name="Horton D.L."/>
            <person name="Alikhan N.-F."/>
            <person name="Baker D."/>
            <person name="Gharbi K."/>
            <person name="Hall N."/>
            <person name="Watson M."/>
            <person name="Adriaenssens E.M."/>
            <person name="Foster-Nyarko E."/>
            <person name="Jarju S."/>
            <person name="Secka A."/>
            <person name="Antonio M."/>
            <person name="Oren A."/>
            <person name="Chaudhuri R."/>
            <person name="La Ragione R.M."/>
            <person name="Hildebrand F."/>
            <person name="Pallen M.J."/>
        </authorList>
    </citation>
    <scope>NUCLEOTIDE SEQUENCE [LARGE SCALE GENOMIC DNA]</scope>
    <source>
        <strain evidence="1 2">Sa1BUA2</strain>
    </source>
</reference>
<evidence type="ECO:0000313" key="1">
    <source>
        <dbReference type="EMBL" id="MBD8006644.1"/>
    </source>
</evidence>
<dbReference type="RefSeq" id="WP_191814670.1">
    <property type="nucleotide sequence ID" value="NZ_JACSPV010000035.1"/>
</dbReference>
<sequence length="121" mass="14303">MIDIPDSDRQLIDQAIFLPMLLTVLQRDLAAIDKGSFKLKQPYQISIEAIIRDVQKDLAAAKRYLHKNNIKIIRGRSENNFTFYMVMYKGGEEKRSYFNDKIRNNVEDLLDYYLVGRQEER</sequence>
<comment type="caution">
    <text evidence="1">The sequence shown here is derived from an EMBL/GenBank/DDBJ whole genome shotgun (WGS) entry which is preliminary data.</text>
</comment>
<proteinExistence type="predicted"/>
<protein>
    <submittedName>
        <fullName evidence="1">Uncharacterized protein</fullName>
    </submittedName>
</protein>
<organism evidence="1 2">
    <name type="scientific">Bacillus norwichensis</name>
    <dbReference type="NCBI Taxonomy" id="2762217"/>
    <lineage>
        <taxon>Bacteria</taxon>
        <taxon>Bacillati</taxon>
        <taxon>Bacillota</taxon>
        <taxon>Bacilli</taxon>
        <taxon>Bacillales</taxon>
        <taxon>Bacillaceae</taxon>
        <taxon>Bacillus</taxon>
    </lineage>
</organism>
<accession>A0ABR8VPF3</accession>